<dbReference type="GeneID" id="106742124"/>
<evidence type="ECO:0000256" key="1">
    <source>
        <dbReference type="SAM" id="SignalP"/>
    </source>
</evidence>
<dbReference type="InterPro" id="IPR038606">
    <property type="entry name" value="To_sf"/>
</dbReference>
<dbReference type="PANTHER" id="PTHR11008:SF39">
    <property type="entry name" value="CIRCADIAN CLOCK-CONTROLLED PROTEIN-LIKE PROTEIN"/>
    <property type="match status" value="1"/>
</dbReference>
<keyword evidence="1" id="KW-0732">Signal</keyword>
<organism evidence="2 3">
    <name type="scientific">Dinoponera quadriceps</name>
    <name type="common">South American ant</name>
    <dbReference type="NCBI Taxonomy" id="609295"/>
    <lineage>
        <taxon>Eukaryota</taxon>
        <taxon>Metazoa</taxon>
        <taxon>Ecdysozoa</taxon>
        <taxon>Arthropoda</taxon>
        <taxon>Hexapoda</taxon>
        <taxon>Insecta</taxon>
        <taxon>Pterygota</taxon>
        <taxon>Neoptera</taxon>
        <taxon>Endopterygota</taxon>
        <taxon>Hymenoptera</taxon>
        <taxon>Apocrita</taxon>
        <taxon>Aculeata</taxon>
        <taxon>Formicoidea</taxon>
        <taxon>Formicidae</taxon>
        <taxon>Ponerinae</taxon>
        <taxon>Ponerini</taxon>
        <taxon>Dinoponera</taxon>
    </lineage>
</organism>
<evidence type="ECO:0000313" key="3">
    <source>
        <dbReference type="RefSeq" id="XP_014470262.1"/>
    </source>
</evidence>
<dbReference type="GO" id="GO:0005615">
    <property type="term" value="C:extracellular space"/>
    <property type="evidence" value="ECO:0007669"/>
    <property type="project" value="TreeGrafter"/>
</dbReference>
<gene>
    <name evidence="3" type="primary">LOC106742124</name>
</gene>
<feature type="chain" id="PRO_5028011046" evidence="1">
    <location>
        <begin position="17"/>
        <end position="254"/>
    </location>
</feature>
<dbReference type="SMART" id="SM00700">
    <property type="entry name" value="JHBP"/>
    <property type="match status" value="1"/>
</dbReference>
<dbReference type="Pfam" id="PF06585">
    <property type="entry name" value="JHBP"/>
    <property type="match status" value="1"/>
</dbReference>
<feature type="signal peptide" evidence="1">
    <location>
        <begin position="1"/>
        <end position="16"/>
    </location>
</feature>
<keyword evidence="2" id="KW-1185">Reference proteome</keyword>
<dbReference type="AlphaFoldDB" id="A0A6P3WWJ5"/>
<proteinExistence type="predicted"/>
<dbReference type="KEGG" id="dqu:106742124"/>
<dbReference type="PANTHER" id="PTHR11008">
    <property type="entry name" value="PROTEIN TAKEOUT-LIKE PROTEIN"/>
    <property type="match status" value="1"/>
</dbReference>
<reference evidence="3" key="1">
    <citation type="submission" date="2025-08" db="UniProtKB">
        <authorList>
            <consortium name="RefSeq"/>
        </authorList>
    </citation>
    <scope>IDENTIFICATION</scope>
</reference>
<dbReference type="RefSeq" id="XP_014470262.1">
    <property type="nucleotide sequence ID" value="XM_014614776.1"/>
</dbReference>
<evidence type="ECO:0000313" key="2">
    <source>
        <dbReference type="Proteomes" id="UP000515204"/>
    </source>
</evidence>
<dbReference type="Gene3D" id="3.15.10.30">
    <property type="entry name" value="Haemolymph juvenile hormone binding protein"/>
    <property type="match status" value="1"/>
</dbReference>
<dbReference type="Proteomes" id="UP000515204">
    <property type="component" value="Unplaced"/>
</dbReference>
<sequence>MYIIFILLIVTNGLVADEPQSKIQGLKLCKRNEEFLNTCIQSSIESIKPHLAKGYPADKLPPFEPYRMDVFEISNDDFNERERFMEISISGLTNYNISQFNMSSRDLEQMNFVAYFPRITMSAIYDTNSRSTDTPTENSRQPMIGEFNGVRAVIRIDNERIIKIPKIGTTVTYLRVKTVLVKLSIQHFVTYVGDQKKNYRIAETINNIVFRRWRARIDEIMFHIERHASKLIKDAASSIFDDFSMFLLLPTHHP</sequence>
<name>A0A6P3WWJ5_DINQU</name>
<protein>
    <submittedName>
        <fullName evidence="3">Uncharacterized protein LOC106742124</fullName>
    </submittedName>
</protein>
<accession>A0A6P3WWJ5</accession>
<dbReference type="InterPro" id="IPR010562">
    <property type="entry name" value="Haemolymph_juvenile_hormone-bd"/>
</dbReference>